<protein>
    <submittedName>
        <fullName evidence="3">Uncharacterized protein</fullName>
    </submittedName>
</protein>
<proteinExistence type="predicted"/>
<evidence type="ECO:0000313" key="4">
    <source>
        <dbReference type="Proteomes" id="UP000075886"/>
    </source>
</evidence>
<reference evidence="4" key="1">
    <citation type="submission" date="2014-01" db="EMBL/GenBank/DDBJ databases">
        <title>The Genome Sequence of Anopheles farauti FAR1 (V2).</title>
        <authorList>
            <consortium name="The Broad Institute Genomics Platform"/>
            <person name="Neafsey D.E."/>
            <person name="Besansky N."/>
            <person name="Howell P."/>
            <person name="Walton C."/>
            <person name="Young S.K."/>
            <person name="Zeng Q."/>
            <person name="Gargeya S."/>
            <person name="Fitzgerald M."/>
            <person name="Haas B."/>
            <person name="Abouelleil A."/>
            <person name="Allen A.W."/>
            <person name="Alvarado L."/>
            <person name="Arachchi H.M."/>
            <person name="Berlin A.M."/>
            <person name="Chapman S.B."/>
            <person name="Gainer-Dewar J."/>
            <person name="Goldberg J."/>
            <person name="Griggs A."/>
            <person name="Gujja S."/>
            <person name="Hansen M."/>
            <person name="Howarth C."/>
            <person name="Imamovic A."/>
            <person name="Ireland A."/>
            <person name="Larimer J."/>
            <person name="McCowan C."/>
            <person name="Murphy C."/>
            <person name="Pearson M."/>
            <person name="Poon T.W."/>
            <person name="Priest M."/>
            <person name="Roberts A."/>
            <person name="Saif S."/>
            <person name="Shea T."/>
            <person name="Sisk P."/>
            <person name="Sykes S."/>
            <person name="Wortman J."/>
            <person name="Nusbaum C."/>
            <person name="Birren B."/>
        </authorList>
    </citation>
    <scope>NUCLEOTIDE SEQUENCE [LARGE SCALE GENOMIC DNA]</scope>
    <source>
        <strain evidence="4">FAR1</strain>
    </source>
</reference>
<reference evidence="3" key="2">
    <citation type="submission" date="2020-05" db="UniProtKB">
        <authorList>
            <consortium name="EnsemblMetazoa"/>
        </authorList>
    </citation>
    <scope>IDENTIFICATION</scope>
    <source>
        <strain evidence="3">FAR1</strain>
    </source>
</reference>
<keyword evidence="2" id="KW-0472">Membrane</keyword>
<keyword evidence="2" id="KW-0812">Transmembrane</keyword>
<feature type="region of interest" description="Disordered" evidence="1">
    <location>
        <begin position="112"/>
        <end position="133"/>
    </location>
</feature>
<dbReference type="VEuPathDB" id="VectorBase:AFAF006737"/>
<feature type="transmembrane region" description="Helical" evidence="2">
    <location>
        <begin position="202"/>
        <end position="218"/>
    </location>
</feature>
<dbReference type="Proteomes" id="UP000075886">
    <property type="component" value="Unassembled WGS sequence"/>
</dbReference>
<dbReference type="AlphaFoldDB" id="A0A182QBA5"/>
<keyword evidence="4" id="KW-1185">Reference proteome</keyword>
<sequence>MVVSRPTSSVRRKGDRGDVIKHKQATTKCLPSSVWTKQSVHETLTLFGRRNDQQLLPTLELCERHKETTHQKHKLYYNTGGDDDAMLNLETGEMEYGTVGGYDRERIYLDKETGEVSSDPAEPSGSRRQQRSKFHIPKQYLRSQCGIIGRRPPVPAAPSVGCALMACKQKMIPMMKEEITVGCNGTAHLLFLMPVLFMTPKLFALVITFVEVILHIWAHRKNSANGNPDVYYRSPMHVVTRNFCEICRHERLMGRVGKLQDVRMKQMQNYFRKVTRNIA</sequence>
<accession>A0A182QBA5</accession>
<keyword evidence="2" id="KW-1133">Transmembrane helix</keyword>
<dbReference type="EnsemblMetazoa" id="AFAF006737-RA">
    <property type="protein sequence ID" value="AFAF006737-PA"/>
    <property type="gene ID" value="AFAF006737"/>
</dbReference>
<organism evidence="3 4">
    <name type="scientific">Anopheles farauti</name>
    <dbReference type="NCBI Taxonomy" id="69004"/>
    <lineage>
        <taxon>Eukaryota</taxon>
        <taxon>Metazoa</taxon>
        <taxon>Ecdysozoa</taxon>
        <taxon>Arthropoda</taxon>
        <taxon>Hexapoda</taxon>
        <taxon>Insecta</taxon>
        <taxon>Pterygota</taxon>
        <taxon>Neoptera</taxon>
        <taxon>Endopterygota</taxon>
        <taxon>Diptera</taxon>
        <taxon>Nematocera</taxon>
        <taxon>Culicoidea</taxon>
        <taxon>Culicidae</taxon>
        <taxon>Anophelinae</taxon>
        <taxon>Anopheles</taxon>
    </lineage>
</organism>
<evidence type="ECO:0000313" key="3">
    <source>
        <dbReference type="EnsemblMetazoa" id="AFAF006737-PA"/>
    </source>
</evidence>
<evidence type="ECO:0000256" key="2">
    <source>
        <dbReference type="SAM" id="Phobius"/>
    </source>
</evidence>
<evidence type="ECO:0000256" key="1">
    <source>
        <dbReference type="SAM" id="MobiDB-lite"/>
    </source>
</evidence>
<dbReference type="EMBL" id="AXCN02000477">
    <property type="status" value="NOT_ANNOTATED_CDS"/>
    <property type="molecule type" value="Genomic_DNA"/>
</dbReference>
<name>A0A182QBA5_9DIPT</name>